<reference evidence="3 4" key="1">
    <citation type="submission" date="2020-03" db="EMBL/GenBank/DDBJ databases">
        <title>Whole genome sequencing of clinical and environmental type strains of Ochrobactrum.</title>
        <authorList>
            <person name="Dharne M."/>
        </authorList>
    </citation>
    <scope>NUCLEOTIDE SEQUENCE [LARGE SCALE GENOMIC DNA]</scope>
    <source>
        <strain evidence="3 4">CIP 109452</strain>
    </source>
</reference>
<comment type="caution">
    <text evidence="3">The sequence shown here is derived from an EMBL/GenBank/DDBJ whole genome shotgun (WGS) entry which is preliminary data.</text>
</comment>
<organism evidence="3 4">
    <name type="scientific">Brucella haematophila</name>
    <dbReference type="NCBI Taxonomy" id="419474"/>
    <lineage>
        <taxon>Bacteria</taxon>
        <taxon>Pseudomonadati</taxon>
        <taxon>Pseudomonadota</taxon>
        <taxon>Alphaproteobacteria</taxon>
        <taxon>Hyphomicrobiales</taxon>
        <taxon>Brucellaceae</taxon>
        <taxon>Brucella/Ochrobactrum group</taxon>
        <taxon>Brucella</taxon>
    </lineage>
</organism>
<evidence type="ECO:0000256" key="2">
    <source>
        <dbReference type="SAM" id="SignalP"/>
    </source>
</evidence>
<proteinExistence type="predicted"/>
<name>A0ABX1DIF4_9HYPH</name>
<gene>
    <name evidence="3" type="ORF">HED55_03220</name>
</gene>
<evidence type="ECO:0000313" key="3">
    <source>
        <dbReference type="EMBL" id="NKC02745.1"/>
    </source>
</evidence>
<dbReference type="EMBL" id="JAAVLN010000001">
    <property type="protein sequence ID" value="NKC02745.1"/>
    <property type="molecule type" value="Genomic_DNA"/>
</dbReference>
<sequence length="70" mass="7456">MKKIFAAAIALSFISAPAAFAAQSQISSGLVHQVKVVKKAKAKSQVQRDTLKSLSESPSESRSDINPRSI</sequence>
<dbReference type="Proteomes" id="UP000704467">
    <property type="component" value="Unassembled WGS sequence"/>
</dbReference>
<evidence type="ECO:0000256" key="1">
    <source>
        <dbReference type="SAM" id="MobiDB-lite"/>
    </source>
</evidence>
<accession>A0ABX1DIF4</accession>
<feature type="region of interest" description="Disordered" evidence="1">
    <location>
        <begin position="47"/>
        <end position="70"/>
    </location>
</feature>
<feature type="compositionally biased region" description="Basic and acidic residues" evidence="1">
    <location>
        <begin position="59"/>
        <end position="70"/>
    </location>
</feature>
<keyword evidence="4" id="KW-1185">Reference proteome</keyword>
<evidence type="ECO:0000313" key="4">
    <source>
        <dbReference type="Proteomes" id="UP000704467"/>
    </source>
</evidence>
<feature type="signal peptide" evidence="2">
    <location>
        <begin position="1"/>
        <end position="21"/>
    </location>
</feature>
<feature type="chain" id="PRO_5045264073" evidence="2">
    <location>
        <begin position="22"/>
        <end position="70"/>
    </location>
</feature>
<protein>
    <submittedName>
        <fullName evidence="3">Uncharacterized protein</fullName>
    </submittedName>
</protein>
<feature type="compositionally biased region" description="Low complexity" evidence="1">
    <location>
        <begin position="47"/>
        <end position="58"/>
    </location>
</feature>
<keyword evidence="2" id="KW-0732">Signal</keyword>